<dbReference type="GO" id="GO:0006508">
    <property type="term" value="P:proteolysis"/>
    <property type="evidence" value="ECO:0007669"/>
    <property type="project" value="UniProtKB-KW"/>
</dbReference>
<accession>A0A8S4RUV8</accession>
<dbReference type="InterPro" id="IPR001314">
    <property type="entry name" value="Peptidase_S1A"/>
</dbReference>
<keyword evidence="1" id="KW-1015">Disulfide bond</keyword>
<dbReference type="AlphaFoldDB" id="A0A8S4RUV8"/>
<dbReference type="InterPro" id="IPR018114">
    <property type="entry name" value="TRYPSIN_HIS"/>
</dbReference>
<dbReference type="GO" id="GO:0004252">
    <property type="term" value="F:serine-type endopeptidase activity"/>
    <property type="evidence" value="ECO:0007669"/>
    <property type="project" value="InterPro"/>
</dbReference>
<keyword evidence="6" id="KW-1185">Reference proteome</keyword>
<dbReference type="SUPFAM" id="SSF50494">
    <property type="entry name" value="Trypsin-like serine proteases"/>
    <property type="match status" value="1"/>
</dbReference>
<dbReference type="Pfam" id="PF00089">
    <property type="entry name" value="Trypsin"/>
    <property type="match status" value="1"/>
</dbReference>
<dbReference type="PROSITE" id="PS00134">
    <property type="entry name" value="TRYPSIN_HIS"/>
    <property type="match status" value="1"/>
</dbReference>
<feature type="compositionally biased region" description="Basic and acidic residues" evidence="3">
    <location>
        <begin position="251"/>
        <end position="262"/>
    </location>
</feature>
<dbReference type="SMART" id="SM00020">
    <property type="entry name" value="Tryp_SPc"/>
    <property type="match status" value="1"/>
</dbReference>
<keyword evidence="2" id="KW-0720">Serine protease</keyword>
<dbReference type="InterPro" id="IPR043504">
    <property type="entry name" value="Peptidase_S1_PA_chymotrypsin"/>
</dbReference>
<dbReference type="InterPro" id="IPR009003">
    <property type="entry name" value="Peptidase_S1_PA"/>
</dbReference>
<dbReference type="PROSITE" id="PS50240">
    <property type="entry name" value="TRYPSIN_DOM"/>
    <property type="match status" value="1"/>
</dbReference>
<reference evidence="5" key="1">
    <citation type="submission" date="2022-03" db="EMBL/GenBank/DDBJ databases">
        <authorList>
            <person name="Lindestad O."/>
        </authorList>
    </citation>
    <scope>NUCLEOTIDE SEQUENCE</scope>
</reference>
<evidence type="ECO:0000313" key="5">
    <source>
        <dbReference type="EMBL" id="CAH2241203.1"/>
    </source>
</evidence>
<feature type="domain" description="Peptidase S1" evidence="4">
    <location>
        <begin position="1"/>
        <end position="313"/>
    </location>
</feature>
<dbReference type="CDD" id="cd00190">
    <property type="entry name" value="Tryp_SPc"/>
    <property type="match status" value="1"/>
</dbReference>
<organism evidence="5 6">
    <name type="scientific">Pararge aegeria aegeria</name>
    <dbReference type="NCBI Taxonomy" id="348720"/>
    <lineage>
        <taxon>Eukaryota</taxon>
        <taxon>Metazoa</taxon>
        <taxon>Ecdysozoa</taxon>
        <taxon>Arthropoda</taxon>
        <taxon>Hexapoda</taxon>
        <taxon>Insecta</taxon>
        <taxon>Pterygota</taxon>
        <taxon>Neoptera</taxon>
        <taxon>Endopterygota</taxon>
        <taxon>Lepidoptera</taxon>
        <taxon>Glossata</taxon>
        <taxon>Ditrysia</taxon>
        <taxon>Papilionoidea</taxon>
        <taxon>Nymphalidae</taxon>
        <taxon>Satyrinae</taxon>
        <taxon>Satyrini</taxon>
        <taxon>Parargina</taxon>
        <taxon>Pararge</taxon>
    </lineage>
</organism>
<keyword evidence="2" id="KW-0645">Protease</keyword>
<dbReference type="OrthoDB" id="10061449at2759"/>
<dbReference type="EMBL" id="CAKXAJ010025574">
    <property type="protein sequence ID" value="CAH2241203.1"/>
    <property type="molecule type" value="Genomic_DNA"/>
</dbReference>
<feature type="region of interest" description="Disordered" evidence="3">
    <location>
        <begin position="249"/>
        <end position="270"/>
    </location>
</feature>
<evidence type="ECO:0000313" key="6">
    <source>
        <dbReference type="Proteomes" id="UP000838756"/>
    </source>
</evidence>
<evidence type="ECO:0000256" key="1">
    <source>
        <dbReference type="ARBA" id="ARBA00023157"/>
    </source>
</evidence>
<keyword evidence="2" id="KW-0378">Hydrolase</keyword>
<sequence length="314" mass="34469">MVTGYPVRALNRCANDRPLKAAWCVARLPGRFGCDQNADDVGTSLTSGGQNLGESAVNTQVLTAAHCTKESWLVRWLPMDAVAGDHNVHNIGPRAQINPIDLRIEHSLYKGGIGPHDIAVLRVKDPFIFTDEVQPINLPFNHKISNDDSLILAGWGVLKTTIFIPDLPNGLQEVKVTYMPFDQCRKAVDQIKDAYEYNPLNKDSNICTGPITGGVAACGGDSGGPLIQMVPKNKMDHRIEESEVLYDDVNDDMHDGSKKDDNNTVEQTVDDEEKIPVVRGVVSWGMTPCGDKGAPTVYTKISKYIDFINAHIKF</sequence>
<name>A0A8S4RUV8_9NEOP</name>
<evidence type="ECO:0000256" key="3">
    <source>
        <dbReference type="SAM" id="MobiDB-lite"/>
    </source>
</evidence>
<dbReference type="PANTHER" id="PTHR24252">
    <property type="entry name" value="ACROSIN-RELATED"/>
    <property type="match status" value="1"/>
</dbReference>
<dbReference type="InterPro" id="IPR033116">
    <property type="entry name" value="TRYPSIN_SER"/>
</dbReference>
<comment type="caution">
    <text evidence="5">The sequence shown here is derived from an EMBL/GenBank/DDBJ whole genome shotgun (WGS) entry which is preliminary data.</text>
</comment>
<dbReference type="PROSITE" id="PS00135">
    <property type="entry name" value="TRYPSIN_SER"/>
    <property type="match status" value="1"/>
</dbReference>
<protein>
    <submittedName>
        <fullName evidence="5">Jg3268 protein</fullName>
    </submittedName>
</protein>
<evidence type="ECO:0000259" key="4">
    <source>
        <dbReference type="PROSITE" id="PS50240"/>
    </source>
</evidence>
<dbReference type="Gene3D" id="2.40.10.10">
    <property type="entry name" value="Trypsin-like serine proteases"/>
    <property type="match status" value="3"/>
</dbReference>
<evidence type="ECO:0000256" key="2">
    <source>
        <dbReference type="RuleBase" id="RU363034"/>
    </source>
</evidence>
<dbReference type="Proteomes" id="UP000838756">
    <property type="component" value="Unassembled WGS sequence"/>
</dbReference>
<gene>
    <name evidence="5" type="primary">jg3268</name>
    <name evidence="5" type="ORF">PAEG_LOCUS17654</name>
</gene>
<dbReference type="PANTHER" id="PTHR24252:SF7">
    <property type="entry name" value="HYALIN"/>
    <property type="match status" value="1"/>
</dbReference>
<dbReference type="InterPro" id="IPR001254">
    <property type="entry name" value="Trypsin_dom"/>
</dbReference>
<dbReference type="PRINTS" id="PR00722">
    <property type="entry name" value="CHYMOTRYPSIN"/>
</dbReference>
<proteinExistence type="predicted"/>